<evidence type="ECO:0000256" key="4">
    <source>
        <dbReference type="ARBA" id="ARBA00023034"/>
    </source>
</evidence>
<comment type="function">
    <text evidence="6">May act as a scaffolding protein within caveolar membranes. Interacts directly with G-protein alpha subunits and can functionally regulate their activity.</text>
</comment>
<keyword evidence="4 6" id="KW-0333">Golgi apparatus</keyword>
<gene>
    <name evidence="7" type="ORF">PLOB_00044892</name>
</gene>
<reference evidence="7 8" key="1">
    <citation type="submission" date="2022-05" db="EMBL/GenBank/DDBJ databases">
        <authorList>
            <consortium name="Genoscope - CEA"/>
            <person name="William W."/>
        </authorList>
    </citation>
    <scope>NUCLEOTIDE SEQUENCE [LARGE SCALE GENOMIC DNA]</scope>
</reference>
<evidence type="ECO:0000256" key="6">
    <source>
        <dbReference type="RuleBase" id="RU000680"/>
    </source>
</evidence>
<sequence>MELGQEDDENFGSSLAVIMHGNVAAQVIENRGTEHDSTRLVPDVSNRNPSNLNSFFREGMPLYRSPLEFTDVIGEPHGFRSHDCVYSYAFRTYNWAKNAAIYSCRSCVGVPWRSVAVVTLLVLVLSTSGV</sequence>
<name>A0ABN8SFX5_9CNID</name>
<dbReference type="Proteomes" id="UP001159405">
    <property type="component" value="Unassembled WGS sequence"/>
</dbReference>
<evidence type="ECO:0000313" key="7">
    <source>
        <dbReference type="EMBL" id="CAH3189884.1"/>
    </source>
</evidence>
<evidence type="ECO:0000313" key="8">
    <source>
        <dbReference type="Proteomes" id="UP001159405"/>
    </source>
</evidence>
<evidence type="ECO:0000256" key="3">
    <source>
        <dbReference type="ARBA" id="ARBA00022475"/>
    </source>
</evidence>
<keyword evidence="8" id="KW-1185">Reference proteome</keyword>
<evidence type="ECO:0000256" key="1">
    <source>
        <dbReference type="ARBA" id="ARBA00004202"/>
    </source>
</evidence>
<dbReference type="EMBL" id="CALNXK010000777">
    <property type="protein sequence ID" value="CAH3189884.1"/>
    <property type="molecule type" value="Genomic_DNA"/>
</dbReference>
<dbReference type="InterPro" id="IPR001612">
    <property type="entry name" value="Caveolin"/>
</dbReference>
<comment type="similarity">
    <text evidence="2 6">Belongs to the caveolin family.</text>
</comment>
<organism evidence="7 8">
    <name type="scientific">Porites lobata</name>
    <dbReference type="NCBI Taxonomy" id="104759"/>
    <lineage>
        <taxon>Eukaryota</taxon>
        <taxon>Metazoa</taxon>
        <taxon>Cnidaria</taxon>
        <taxon>Anthozoa</taxon>
        <taxon>Hexacorallia</taxon>
        <taxon>Scleractinia</taxon>
        <taxon>Fungiina</taxon>
        <taxon>Poritidae</taxon>
        <taxon>Porites</taxon>
    </lineage>
</organism>
<proteinExistence type="inferred from homology"/>
<evidence type="ECO:0000256" key="2">
    <source>
        <dbReference type="ARBA" id="ARBA00010988"/>
    </source>
</evidence>
<protein>
    <recommendedName>
        <fullName evidence="6">Caveolin</fullName>
    </recommendedName>
</protein>
<evidence type="ECO:0000256" key="5">
    <source>
        <dbReference type="ARBA" id="ARBA00023136"/>
    </source>
</evidence>
<comment type="caution">
    <text evidence="7">The sequence shown here is derived from an EMBL/GenBank/DDBJ whole genome shotgun (WGS) entry which is preliminary data.</text>
</comment>
<comment type="subcellular location">
    <subcellularLocation>
        <location evidence="1 6">Cell membrane</location>
        <topology evidence="1 6">Peripheral membrane protein</topology>
    </subcellularLocation>
    <subcellularLocation>
        <location evidence="6">Golgi apparatus membrane</location>
        <topology evidence="6">Peripheral membrane protein</topology>
    </subcellularLocation>
    <subcellularLocation>
        <location evidence="6">Membrane</location>
        <location evidence="6">Caveola</location>
        <topology evidence="6">Peripheral membrane protein</topology>
    </subcellularLocation>
</comment>
<dbReference type="Pfam" id="PF01146">
    <property type="entry name" value="Caveolin"/>
    <property type="match status" value="1"/>
</dbReference>
<keyword evidence="3 6" id="KW-1003">Cell membrane</keyword>
<keyword evidence="5 6" id="KW-0472">Membrane</keyword>
<accession>A0ABN8SFX5</accession>